<comment type="caution">
    <text evidence="2">The sequence shown here is derived from an EMBL/GenBank/DDBJ whole genome shotgun (WGS) entry which is preliminary data.</text>
</comment>
<feature type="compositionally biased region" description="Polar residues" evidence="1">
    <location>
        <begin position="92"/>
        <end position="103"/>
    </location>
</feature>
<dbReference type="EMBL" id="JALNTZ010000004">
    <property type="protein sequence ID" value="KAJ3656227.1"/>
    <property type="molecule type" value="Genomic_DNA"/>
</dbReference>
<organism evidence="2 3">
    <name type="scientific">Zophobas morio</name>
    <dbReference type="NCBI Taxonomy" id="2755281"/>
    <lineage>
        <taxon>Eukaryota</taxon>
        <taxon>Metazoa</taxon>
        <taxon>Ecdysozoa</taxon>
        <taxon>Arthropoda</taxon>
        <taxon>Hexapoda</taxon>
        <taxon>Insecta</taxon>
        <taxon>Pterygota</taxon>
        <taxon>Neoptera</taxon>
        <taxon>Endopterygota</taxon>
        <taxon>Coleoptera</taxon>
        <taxon>Polyphaga</taxon>
        <taxon>Cucujiformia</taxon>
        <taxon>Tenebrionidae</taxon>
        <taxon>Zophobas</taxon>
    </lineage>
</organism>
<dbReference type="Proteomes" id="UP001168821">
    <property type="component" value="Unassembled WGS sequence"/>
</dbReference>
<protein>
    <submittedName>
        <fullName evidence="2">Uncharacterized protein</fullName>
    </submittedName>
</protein>
<reference evidence="2" key="1">
    <citation type="journal article" date="2023" name="G3 (Bethesda)">
        <title>Whole genome assemblies of Zophobas morio and Tenebrio molitor.</title>
        <authorList>
            <person name="Kaur S."/>
            <person name="Stinson S.A."/>
            <person name="diCenzo G.C."/>
        </authorList>
    </citation>
    <scope>NUCLEOTIDE SEQUENCE</scope>
    <source>
        <strain evidence="2">QUZm001</strain>
    </source>
</reference>
<dbReference type="AlphaFoldDB" id="A0AA38MH37"/>
<gene>
    <name evidence="2" type="ORF">Zmor_015320</name>
</gene>
<sequence length="103" mass="11379">MSLISCHGLTVDPVEKVLRLSNEEFILNQRSIEYKPVRLIACQNVKARGNAETIVPVRAEVKPGFSLSIIPPPHTPKKTSFGKTRGIRRTGTKNVGQRQTTGN</sequence>
<name>A0AA38MH37_9CUCU</name>
<accession>A0AA38MH37</accession>
<evidence type="ECO:0000313" key="3">
    <source>
        <dbReference type="Proteomes" id="UP001168821"/>
    </source>
</evidence>
<proteinExistence type="predicted"/>
<evidence type="ECO:0000313" key="2">
    <source>
        <dbReference type="EMBL" id="KAJ3656227.1"/>
    </source>
</evidence>
<feature type="region of interest" description="Disordered" evidence="1">
    <location>
        <begin position="68"/>
        <end position="103"/>
    </location>
</feature>
<evidence type="ECO:0000256" key="1">
    <source>
        <dbReference type="SAM" id="MobiDB-lite"/>
    </source>
</evidence>
<keyword evidence="3" id="KW-1185">Reference proteome</keyword>